<evidence type="ECO:0000256" key="1">
    <source>
        <dbReference type="ARBA" id="ARBA00007529"/>
    </source>
</evidence>
<organism evidence="5 6">
    <name type="scientific">Clostridium kluyveri</name>
    <dbReference type="NCBI Taxonomy" id="1534"/>
    <lineage>
        <taxon>Bacteria</taxon>
        <taxon>Bacillati</taxon>
        <taxon>Bacillota</taxon>
        <taxon>Clostridia</taxon>
        <taxon>Eubacteriales</taxon>
        <taxon>Clostridiaceae</taxon>
        <taxon>Clostridium</taxon>
    </lineage>
</organism>
<dbReference type="InterPro" id="IPR008794">
    <property type="entry name" value="Pro_racemase_fam"/>
</dbReference>
<evidence type="ECO:0000313" key="6">
    <source>
        <dbReference type="Proteomes" id="UP000184604"/>
    </source>
</evidence>
<dbReference type="SFLD" id="SFLDS00028">
    <property type="entry name" value="Proline_Racemase"/>
    <property type="match status" value="1"/>
</dbReference>
<dbReference type="OrthoDB" id="181267at2"/>
<dbReference type="PANTHER" id="PTHR33442">
    <property type="entry name" value="TRANS-3-HYDROXY-L-PROLINE DEHYDRATASE"/>
    <property type="match status" value="1"/>
</dbReference>
<gene>
    <name evidence="5" type="ORF">BS101_12615</name>
</gene>
<evidence type="ECO:0000256" key="3">
    <source>
        <dbReference type="ARBA" id="ARBA00067038"/>
    </source>
</evidence>
<dbReference type="Pfam" id="PF05544">
    <property type="entry name" value="Pro_racemase"/>
    <property type="match status" value="1"/>
</dbReference>
<dbReference type="SUPFAM" id="SSF54506">
    <property type="entry name" value="Diaminopimelate epimerase-like"/>
    <property type="match status" value="1"/>
</dbReference>
<dbReference type="AlphaFoldDB" id="A0A1L5F961"/>
<dbReference type="PANTHER" id="PTHR33442:SF5">
    <property type="entry name" value="BIFUNCTIONAL TRANS-3-HYDROXY-L-PROLINE DEHYDRATASE_2-EPIMERASE"/>
    <property type="match status" value="1"/>
</dbReference>
<comment type="similarity">
    <text evidence="1">Belongs to the proline racemase family.</text>
</comment>
<dbReference type="RefSeq" id="WP_073539143.1">
    <property type="nucleotide sequence ID" value="NZ_CP018335.1"/>
</dbReference>
<dbReference type="GO" id="GO:0018112">
    <property type="term" value="F:proline racemase activity"/>
    <property type="evidence" value="ECO:0007669"/>
    <property type="project" value="UniProtKB-EC"/>
</dbReference>
<dbReference type="EMBL" id="CP018335">
    <property type="protein sequence ID" value="APM39522.1"/>
    <property type="molecule type" value="Genomic_DNA"/>
</dbReference>
<evidence type="ECO:0000313" key="5">
    <source>
        <dbReference type="EMBL" id="APM39522.1"/>
    </source>
</evidence>
<evidence type="ECO:0000256" key="2">
    <source>
        <dbReference type="ARBA" id="ARBA00052373"/>
    </source>
</evidence>
<proteinExistence type="inferred from homology"/>
<dbReference type="Proteomes" id="UP000184604">
    <property type="component" value="Chromosome"/>
</dbReference>
<dbReference type="FunFam" id="3.10.310.10:FF:000005">
    <property type="entry name" value="Proline racemase"/>
    <property type="match status" value="1"/>
</dbReference>
<dbReference type="EC" id="5.1.1.4" evidence="3"/>
<evidence type="ECO:0000256" key="4">
    <source>
        <dbReference type="ARBA" id="ARBA00069700"/>
    </source>
</evidence>
<comment type="catalytic activity">
    <reaction evidence="2">
        <text>L-proline = D-proline</text>
        <dbReference type="Rhea" id="RHEA:10680"/>
        <dbReference type="ChEBI" id="CHEBI:57726"/>
        <dbReference type="ChEBI" id="CHEBI:60039"/>
        <dbReference type="EC" id="5.1.1.4"/>
    </reaction>
</comment>
<accession>A0A1L5F961</accession>
<name>A0A1L5F961_CLOKL</name>
<dbReference type="GO" id="GO:0047580">
    <property type="term" value="F:4-hydroxyproline epimerase activity"/>
    <property type="evidence" value="ECO:0007669"/>
    <property type="project" value="TreeGrafter"/>
</dbReference>
<reference evidence="5 6" key="1">
    <citation type="submission" date="2016-12" db="EMBL/GenBank/DDBJ databases">
        <title>Complete genome sequence of Clostridium kluyveri JZZ isolated from the pit mud of a Chinese flavor liquor-making factory.</title>
        <authorList>
            <person name="Wang Y."/>
        </authorList>
    </citation>
    <scope>NUCLEOTIDE SEQUENCE [LARGE SCALE GENOMIC DNA]</scope>
    <source>
        <strain evidence="5 6">JZZ</strain>
    </source>
</reference>
<dbReference type="Gene3D" id="3.10.310.10">
    <property type="entry name" value="Diaminopimelate Epimerase, Chain A, domain 1"/>
    <property type="match status" value="2"/>
</dbReference>
<dbReference type="PIRSF" id="PIRSF029792">
    <property type="entry name" value="Pro_racemase"/>
    <property type="match status" value="1"/>
</dbReference>
<protein>
    <recommendedName>
        <fullName evidence="4">Proline racemase</fullName>
        <ecNumber evidence="3">5.1.1.4</ecNumber>
    </recommendedName>
</protein>
<sequence>MEYLPKLQNAEKTFLAVDSHTMGEPTRIILQGFPKLQGKTMMERKKFLEKNYDHYRTALILEPRGHRDMFGAVVTEPISGEADLGVIFMDSGGYLNMCGHGSIGTATVAVETGLVQIVEPYTNVVLETPSGIIRAKVKVESGRAVEVSILNVPAFLYREDLEISLDIYGKIQFDIAFGGSFFVLVDTERMGIKIEQNNLPLLTELGMKLRKKINESIEITHPYLDITTVDLVEFYGMSHNPEANLKNVVIFGDAQVDRSPCGTGTSAKLAHLYEKGKIGLGEEFVYEGITGSIFKGMATKEIEICGRKAIIPQITGSAYITGLNKLILNNYDPHEYGFLIEKEYDKMKTSFI</sequence>